<dbReference type="PANTHER" id="PTHR35394:SF5">
    <property type="entry name" value="DUF3176 DOMAIN-CONTAINING PROTEIN"/>
    <property type="match status" value="1"/>
</dbReference>
<dbReference type="AlphaFoldDB" id="A0AAD9YIX6"/>
<feature type="transmembrane region" description="Helical" evidence="2">
    <location>
        <begin position="103"/>
        <end position="124"/>
    </location>
</feature>
<keyword evidence="2" id="KW-0472">Membrane</keyword>
<accession>A0AAD9YIX6</accession>
<dbReference type="EMBL" id="VYYT01000114">
    <property type="protein sequence ID" value="KAK2767870.1"/>
    <property type="molecule type" value="Genomic_DNA"/>
</dbReference>
<dbReference type="PANTHER" id="PTHR35394">
    <property type="entry name" value="DUF3176 DOMAIN-CONTAINING PROTEIN"/>
    <property type="match status" value="1"/>
</dbReference>
<gene>
    <name evidence="3" type="ORF">CKAH01_15204</name>
</gene>
<evidence type="ECO:0000256" key="1">
    <source>
        <dbReference type="SAM" id="MobiDB-lite"/>
    </source>
</evidence>
<dbReference type="Pfam" id="PF11374">
    <property type="entry name" value="DUF3176"/>
    <property type="match status" value="1"/>
</dbReference>
<feature type="compositionally biased region" description="Polar residues" evidence="1">
    <location>
        <begin position="31"/>
        <end position="42"/>
    </location>
</feature>
<protein>
    <submittedName>
        <fullName evidence="3">Uncharacterized protein</fullName>
    </submittedName>
</protein>
<sequence length="270" mass="30213">MASEKQRGSAISTTISSDMDPAPDKAAELRPTSQEESTTAIPQSIEPPSAASRIRSGWWYFELGCMILSLALFGFYLWVLSIWDRRPPDDWYDHKPYIIFNRYVKNLGSAASSIISALKVLMFIPITASMGQLKWHYFFERRFSRPVAELQIFDAASRGVSGSAKLLVSDQRLDGLGQSQQANITSGVDVIVNGTSITMPTILRLDASRTIPDTSSFMTTYNKNRALIIHLAAIASHDEQRFDAAECIMYWAAEHNSETLYDNARDVMLN</sequence>
<evidence type="ECO:0000256" key="2">
    <source>
        <dbReference type="SAM" id="Phobius"/>
    </source>
</evidence>
<reference evidence="3" key="1">
    <citation type="submission" date="2023-02" db="EMBL/GenBank/DDBJ databases">
        <title>Colletotrichum kahawae CIFC_Que2 genome sequencing and assembly.</title>
        <authorList>
            <person name="Baroncelli R."/>
        </authorList>
    </citation>
    <scope>NUCLEOTIDE SEQUENCE</scope>
    <source>
        <strain evidence="3">CIFC_Que2</strain>
    </source>
</reference>
<feature type="transmembrane region" description="Helical" evidence="2">
    <location>
        <begin position="59"/>
        <end position="83"/>
    </location>
</feature>
<evidence type="ECO:0000313" key="3">
    <source>
        <dbReference type="EMBL" id="KAK2767870.1"/>
    </source>
</evidence>
<proteinExistence type="predicted"/>
<dbReference type="Proteomes" id="UP001281614">
    <property type="component" value="Unassembled WGS sequence"/>
</dbReference>
<organism evidence="3 4">
    <name type="scientific">Colletotrichum kahawae</name>
    <name type="common">Coffee berry disease fungus</name>
    <dbReference type="NCBI Taxonomy" id="34407"/>
    <lineage>
        <taxon>Eukaryota</taxon>
        <taxon>Fungi</taxon>
        <taxon>Dikarya</taxon>
        <taxon>Ascomycota</taxon>
        <taxon>Pezizomycotina</taxon>
        <taxon>Sordariomycetes</taxon>
        <taxon>Hypocreomycetidae</taxon>
        <taxon>Glomerellales</taxon>
        <taxon>Glomerellaceae</taxon>
        <taxon>Colletotrichum</taxon>
        <taxon>Colletotrichum gloeosporioides species complex</taxon>
    </lineage>
</organism>
<keyword evidence="2" id="KW-1133">Transmembrane helix</keyword>
<dbReference type="InterPro" id="IPR021514">
    <property type="entry name" value="DUF3176"/>
</dbReference>
<evidence type="ECO:0000313" key="4">
    <source>
        <dbReference type="Proteomes" id="UP001281614"/>
    </source>
</evidence>
<keyword evidence="4" id="KW-1185">Reference proteome</keyword>
<feature type="region of interest" description="Disordered" evidence="1">
    <location>
        <begin position="1"/>
        <end position="48"/>
    </location>
</feature>
<name>A0AAD9YIX6_COLKA</name>
<comment type="caution">
    <text evidence="3">The sequence shown here is derived from an EMBL/GenBank/DDBJ whole genome shotgun (WGS) entry which is preliminary data.</text>
</comment>
<keyword evidence="2" id="KW-0812">Transmembrane</keyword>